<sequence length="368" mass="40252">MFDMLLRRLWLSLCLATMFSPGAATPHATPEGALAKPSSSTAEPRLLDVVTVTPSKSPPLWLFTRGTKRIIVLGTQTPLPQDAVLVSGTIQQYMARSDIALTAPGILAGDSGGIFQGLTLWSAIRKAKRNPDSQTLEQVLDGQTYARWQVLKHKYIGSDRGIEKLRPMYAAFELYGAAMQQHGLTDEPIVGKLLADALEATGRKRVDARYAIPVGNRRLAAKAFEVNPARDVECLKQTLAHLEAYMEFSPNAADAWAAGDLERYRSAEALYSPIHQCWAELTNEAIATAAGVPDPYRMSDTAWLKALDDALSRHDTVFTTLAARDILMHQGMAARLEALGYAIRELSNADPAPPTPLDYRPGKRAARD</sequence>
<proteinExistence type="predicted"/>
<keyword evidence="3" id="KW-1185">Reference proteome</keyword>
<comment type="caution">
    <text evidence="2">The sequence shown here is derived from an EMBL/GenBank/DDBJ whole genome shotgun (WGS) entry which is preliminary data.</text>
</comment>
<dbReference type="InterPro" id="IPR002816">
    <property type="entry name" value="TraB/PrgY/GumN_fam"/>
</dbReference>
<protein>
    <recommendedName>
        <fullName evidence="4">TraB/GumN family protein</fullName>
    </recommendedName>
</protein>
<dbReference type="Pfam" id="PF01963">
    <property type="entry name" value="TraB_PrgY_gumN"/>
    <property type="match status" value="1"/>
</dbReference>
<evidence type="ECO:0008006" key="4">
    <source>
        <dbReference type="Google" id="ProtNLM"/>
    </source>
</evidence>
<feature type="signal peptide" evidence="1">
    <location>
        <begin position="1"/>
        <end position="23"/>
    </location>
</feature>
<evidence type="ECO:0000256" key="1">
    <source>
        <dbReference type="SAM" id="SignalP"/>
    </source>
</evidence>
<accession>A0A508A7N5</accession>
<evidence type="ECO:0000313" key="3">
    <source>
        <dbReference type="Proteomes" id="UP000318212"/>
    </source>
</evidence>
<gene>
    <name evidence="2" type="ORF">FKV25_07435</name>
</gene>
<evidence type="ECO:0000313" key="2">
    <source>
        <dbReference type="EMBL" id="TQD45900.1"/>
    </source>
</evidence>
<dbReference type="AlphaFoldDB" id="A0A508A7N5"/>
<name>A0A508A7N5_9GAMM</name>
<keyword evidence="1" id="KW-0732">Signal</keyword>
<dbReference type="OrthoDB" id="8743055at2"/>
<dbReference type="EMBL" id="VICE01000069">
    <property type="protein sequence ID" value="TQD45900.1"/>
    <property type="molecule type" value="Genomic_DNA"/>
</dbReference>
<dbReference type="CDD" id="cd14788">
    <property type="entry name" value="GumN"/>
    <property type="match status" value="1"/>
</dbReference>
<feature type="chain" id="PRO_5021445557" description="TraB/GumN family protein" evidence="1">
    <location>
        <begin position="24"/>
        <end position="368"/>
    </location>
</feature>
<reference evidence="2 3" key="1">
    <citation type="submission" date="2019-06" db="EMBL/GenBank/DDBJ databases">
        <title>Lysobacter alkalisoli sp. nov. isolated from saline soil.</title>
        <authorList>
            <person name="Sun J.-Q."/>
            <person name="Xu L."/>
        </authorList>
    </citation>
    <scope>NUCLEOTIDE SEQUENCE [LARGE SCALE GENOMIC DNA]</scope>
    <source>
        <strain evidence="2 3">JCM 31130</strain>
    </source>
</reference>
<dbReference type="Proteomes" id="UP000318212">
    <property type="component" value="Unassembled WGS sequence"/>
</dbReference>
<organism evidence="2 3">
    <name type="scientific">Marilutibacter aestuarii</name>
    <dbReference type="NCBI Taxonomy" id="1706195"/>
    <lineage>
        <taxon>Bacteria</taxon>
        <taxon>Pseudomonadati</taxon>
        <taxon>Pseudomonadota</taxon>
        <taxon>Gammaproteobacteria</taxon>
        <taxon>Lysobacterales</taxon>
        <taxon>Lysobacteraceae</taxon>
        <taxon>Marilutibacter</taxon>
    </lineage>
</organism>
<dbReference type="RefSeq" id="WP_141518153.1">
    <property type="nucleotide sequence ID" value="NZ_VICE01000069.1"/>
</dbReference>